<evidence type="ECO:0000313" key="1">
    <source>
        <dbReference type="EMBL" id="EMS33866.1"/>
    </source>
</evidence>
<evidence type="ECO:0000313" key="2">
    <source>
        <dbReference type="Proteomes" id="UP000010953"/>
    </source>
</evidence>
<dbReference type="EMBL" id="AMZY02000008">
    <property type="protein sequence ID" value="EMS33866.1"/>
    <property type="molecule type" value="Genomic_DNA"/>
</dbReference>
<dbReference type="Proteomes" id="UP000010953">
    <property type="component" value="Unassembled WGS sequence"/>
</dbReference>
<sequence>MNDEDKMVSGLIAESFRELFDFLKKAKVVKYEFGNDTNEGFVYNVDGIFSKKLLEESVKSYWIIGYRNLLKGLLRSRTENFLDLENARELSESYFFGNWETIKQESYREDNVKTIKIDSKETVAAYHAIDNEVFSLRTMEEIIRIVTVGFGSFEAMPWWYEIGMLDLTRNVQKKPKTKPFIECQNIEGLEAIFDELYRFLVRNGYLHSSKDSFLSLFRPSGQQEVVSFSTSSRLGHFFKLIKDDLELTLKRFPLKSLSSHIQVRDIPLTHEKLKELSRNLSDYSEGIFKSEILDSSDGYEVLKKRLKSVNAMKRRGAMGSGKKS</sequence>
<dbReference type="AlphaFoldDB" id="M7Y9N6"/>
<organism evidence="1 2">
    <name type="scientific">Mariniradius saccharolyticus AK6</name>
    <dbReference type="NCBI Taxonomy" id="1239962"/>
    <lineage>
        <taxon>Bacteria</taxon>
        <taxon>Pseudomonadati</taxon>
        <taxon>Bacteroidota</taxon>
        <taxon>Cytophagia</taxon>
        <taxon>Cytophagales</taxon>
        <taxon>Cyclobacteriaceae</taxon>
        <taxon>Mariniradius</taxon>
    </lineage>
</organism>
<name>M7Y9N6_9BACT</name>
<accession>M7Y9N6</accession>
<dbReference type="STRING" id="1239962.C943_04185"/>
<dbReference type="RefSeq" id="WP_008625940.1">
    <property type="nucleotide sequence ID" value="NZ_AMZY02000008.1"/>
</dbReference>
<dbReference type="InParanoid" id="M7Y9N6"/>
<proteinExistence type="predicted"/>
<protein>
    <submittedName>
        <fullName evidence="1">Uncharacterized protein</fullName>
    </submittedName>
</protein>
<gene>
    <name evidence="1" type="ORF">C943_04185</name>
</gene>
<comment type="caution">
    <text evidence="1">The sequence shown here is derived from an EMBL/GenBank/DDBJ whole genome shotgun (WGS) entry which is preliminary data.</text>
</comment>
<reference evidence="1" key="1">
    <citation type="submission" date="2013-01" db="EMBL/GenBank/DDBJ databases">
        <title>Genome assembly of Mariniradius saccharolyticus AK6.</title>
        <authorList>
            <person name="Vaidya B."/>
            <person name="Khatri I."/>
            <person name="Tanuku N.R.S."/>
            <person name="Subramanian S."/>
            <person name="Pinnaka A."/>
        </authorList>
    </citation>
    <scope>NUCLEOTIDE SEQUENCE [LARGE SCALE GENOMIC DNA]</scope>
    <source>
        <strain evidence="1">AK6</strain>
    </source>
</reference>
<keyword evidence="2" id="KW-1185">Reference proteome</keyword>